<proteinExistence type="predicted"/>
<accession>A0ABQ1ZAI1</accession>
<reference evidence="2" key="1">
    <citation type="journal article" date="2019" name="Int. J. Syst. Evol. Microbiol.">
        <title>The Global Catalogue of Microorganisms (GCM) 10K type strain sequencing project: providing services to taxonomists for standard genome sequencing and annotation.</title>
        <authorList>
            <consortium name="The Broad Institute Genomics Platform"/>
            <consortium name="The Broad Institute Genome Sequencing Center for Infectious Disease"/>
            <person name="Wu L."/>
            <person name="Ma J."/>
        </authorList>
    </citation>
    <scope>NUCLEOTIDE SEQUENCE [LARGE SCALE GENOMIC DNA]</scope>
    <source>
        <strain evidence="2">CGMCC 1.15288</strain>
    </source>
</reference>
<gene>
    <name evidence="1" type="ORF">GCM10007423_62380</name>
</gene>
<evidence type="ECO:0000313" key="1">
    <source>
        <dbReference type="EMBL" id="GGH55155.1"/>
    </source>
</evidence>
<sequence length="649" mass="70769">MQSDIYTRQLFLLQNKDLFRQLLEKFSGVVNLGIGVKEINGLLTDQICYRIYVSKKLPPHEIPADQLIPAEMNGFTTDILDWEEYEEMVLDASKARPLLGGVQIKNDHYRFGSTRGVGTLGCLAVMNDGSNKLVGLTNEHVVRLNPADNIIGKDIGQPHKIKKCCGCTYNVIGKVLGAVKNFEVDCAIIDLDSDIASEIIRNDKRGEIKEIGKLTGSAPAVATDIVTKRGAATGLTQGTIVDVAFDLTNQILIRPLPAHAKFADFGDSGSVIVNAAKKVVGLLWAANRTQKAQGVANHIGPVLSALNIRIFVAPPVTTISVDPADTKTHQIPSTILPAELSVQHFVTAKGTGDILLKATFAEPVDNAKITWTSSDPGAPVTPVSAADNSLVKISRNVPAGLKTTITVFVEGEFAKRFDVWIVWAAGSIINTLNPIGQNSSDSTLFSITGGFNFEFKIQPASIIPDNPILDDVPNFKGNKTIDPPDVPTGDTDVYQQGISLAGGADKKWDVSRRLIHKIINPSNVPLPEDPSDPGGLIFNTSYGTFPSDPVVGNDDKGVLEDEMNDPYDDFKRITSRDNPQFFLRNADGTIGDTVEHRVNFQEFARLQIGDSWYVISDYLLWRFHLKFKKLSAAQWGDDNSILALNHDDF</sequence>
<dbReference type="Gene3D" id="2.40.10.10">
    <property type="entry name" value="Trypsin-like serine proteases"/>
    <property type="match status" value="2"/>
</dbReference>
<evidence type="ECO:0000313" key="2">
    <source>
        <dbReference type="Proteomes" id="UP000600214"/>
    </source>
</evidence>
<dbReference type="InterPro" id="IPR009003">
    <property type="entry name" value="Peptidase_S1_PA"/>
</dbReference>
<organism evidence="1 2">
    <name type="scientific">Dyadobacter endophyticus</name>
    <dbReference type="NCBI Taxonomy" id="1749036"/>
    <lineage>
        <taxon>Bacteria</taxon>
        <taxon>Pseudomonadati</taxon>
        <taxon>Bacteroidota</taxon>
        <taxon>Cytophagia</taxon>
        <taxon>Cytophagales</taxon>
        <taxon>Spirosomataceae</taxon>
        <taxon>Dyadobacter</taxon>
    </lineage>
</organism>
<keyword evidence="2" id="KW-1185">Reference proteome</keyword>
<dbReference type="SUPFAM" id="SSF50494">
    <property type="entry name" value="Trypsin-like serine proteases"/>
    <property type="match status" value="1"/>
</dbReference>
<name>A0ABQ1ZAI1_9BACT</name>
<dbReference type="EMBL" id="BMIA01000008">
    <property type="protein sequence ID" value="GGH55155.1"/>
    <property type="molecule type" value="Genomic_DNA"/>
</dbReference>
<comment type="caution">
    <text evidence="1">The sequence shown here is derived from an EMBL/GenBank/DDBJ whole genome shotgun (WGS) entry which is preliminary data.</text>
</comment>
<protein>
    <submittedName>
        <fullName evidence="1">Uncharacterized protein</fullName>
    </submittedName>
</protein>
<dbReference type="RefSeq" id="WP_188939243.1">
    <property type="nucleotide sequence ID" value="NZ_BMIA01000008.1"/>
</dbReference>
<dbReference type="Proteomes" id="UP000600214">
    <property type="component" value="Unassembled WGS sequence"/>
</dbReference>
<dbReference type="InterPro" id="IPR043504">
    <property type="entry name" value="Peptidase_S1_PA_chymotrypsin"/>
</dbReference>